<dbReference type="SMART" id="SM00672">
    <property type="entry name" value="CAP10"/>
    <property type="match status" value="1"/>
</dbReference>
<organism evidence="3">
    <name type="scientific">viral metagenome</name>
    <dbReference type="NCBI Taxonomy" id="1070528"/>
    <lineage>
        <taxon>unclassified sequences</taxon>
        <taxon>metagenomes</taxon>
        <taxon>organismal metagenomes</taxon>
    </lineage>
</organism>
<keyword evidence="1" id="KW-0808">Transferase</keyword>
<proteinExistence type="predicted"/>
<dbReference type="Pfam" id="PF05686">
    <property type="entry name" value="Glyco_transf_90"/>
    <property type="match status" value="1"/>
</dbReference>
<reference evidence="3" key="1">
    <citation type="journal article" date="2020" name="Nature">
        <title>Giant virus diversity and host interactions through global metagenomics.</title>
        <authorList>
            <person name="Schulz F."/>
            <person name="Roux S."/>
            <person name="Paez-Espino D."/>
            <person name="Jungbluth S."/>
            <person name="Walsh D.A."/>
            <person name="Denef V.J."/>
            <person name="McMahon K.D."/>
            <person name="Konstantinidis K.T."/>
            <person name="Eloe-Fadrosh E.A."/>
            <person name="Kyrpides N.C."/>
            <person name="Woyke T."/>
        </authorList>
    </citation>
    <scope>NUCLEOTIDE SEQUENCE</scope>
    <source>
        <strain evidence="3">GVMAG-S-3300013094-109</strain>
    </source>
</reference>
<name>A0A6C0KTR8_9ZZZZ</name>
<feature type="domain" description="Glycosyl transferase CAP10" evidence="2">
    <location>
        <begin position="32"/>
        <end position="250"/>
    </location>
</feature>
<protein>
    <recommendedName>
        <fullName evidence="2">Glycosyl transferase CAP10 domain-containing protein</fullName>
    </recommendedName>
</protein>
<evidence type="ECO:0000256" key="1">
    <source>
        <dbReference type="ARBA" id="ARBA00022679"/>
    </source>
</evidence>
<evidence type="ECO:0000313" key="3">
    <source>
        <dbReference type="EMBL" id="QHU21355.1"/>
    </source>
</evidence>
<dbReference type="InterPro" id="IPR051091">
    <property type="entry name" value="O-Glucosyltr/Glycosyltrsf_90"/>
</dbReference>
<dbReference type="PANTHER" id="PTHR12203:SF35">
    <property type="entry name" value="PROTEIN O-GLUCOSYLTRANSFERASE 1"/>
    <property type="match status" value="1"/>
</dbReference>
<dbReference type="GO" id="GO:0016740">
    <property type="term" value="F:transferase activity"/>
    <property type="evidence" value="ECO:0007669"/>
    <property type="project" value="UniProtKB-KW"/>
</dbReference>
<evidence type="ECO:0000259" key="2">
    <source>
        <dbReference type="SMART" id="SM00672"/>
    </source>
</evidence>
<dbReference type="EMBL" id="MN740989">
    <property type="protein sequence ID" value="QHU21355.1"/>
    <property type="molecule type" value="Genomic_DNA"/>
</dbReference>
<dbReference type="InterPro" id="IPR006598">
    <property type="entry name" value="CAP10"/>
</dbReference>
<dbReference type="PANTHER" id="PTHR12203">
    <property type="entry name" value="KDEL LYS-ASP-GLU-LEU CONTAINING - RELATED"/>
    <property type="match status" value="1"/>
</dbReference>
<sequence>MCDREIALINLLNKCSEKYEDENVKSIKLNYQDRGDNNNNGKTYVMCYNKNNPEFEKLCGPCFSFFHWNEACIKSFEDTKNEIIKMSNNNPIIDKVGWIGNIHSPDDTVPEHYTRPLLKKIADENKELFDVFHNHVFYNKNEKYLSIPGLVEKYKYLIDIGGNGLSCRLKYLLFSKRPLLMVDRNYIEYYHNDLIPYKHYIPVKMDLSDLLEQVEWMRNNYEKSLEIANNAFEFAINNFTMDKLLERIYYVYTNTK</sequence>
<dbReference type="AlphaFoldDB" id="A0A6C0KTR8"/>
<accession>A0A6C0KTR8</accession>